<proteinExistence type="predicted"/>
<sequence length="271" mass="30174">MSAVRTEESGTRDVPPVPSASLRSPSLADYAKSAALWAAGLTYFVPASAGMVLTCATLGLDRSLAYQRWYADWVIRLTGSKWRAHVHPDVDPKRPCVFVHNHTNHFDFVLMHNATPHYKRGLELESHFKYPVYGPMMRIRGGIAVKPGVKGQTPEVLANMREALKDGHAILTFPEGHRTTTGRLGPFRKGVFFLARDLEMPVVPVTVTGAYELMRKGSLMIRPGHELTVHVDAPIETAGMSDDEVPQLVDRVHAQMSKHIDDYWRAKGWPG</sequence>
<dbReference type="EMBL" id="CP011125">
    <property type="protein sequence ID" value="AKF06326.1"/>
    <property type="molecule type" value="Genomic_DNA"/>
</dbReference>
<evidence type="ECO:0000259" key="5">
    <source>
        <dbReference type="SMART" id="SM00563"/>
    </source>
</evidence>
<organism evidence="6 7">
    <name type="scientific">Sandaracinus amylolyticus</name>
    <dbReference type="NCBI Taxonomy" id="927083"/>
    <lineage>
        <taxon>Bacteria</taxon>
        <taxon>Pseudomonadati</taxon>
        <taxon>Myxococcota</taxon>
        <taxon>Polyangia</taxon>
        <taxon>Polyangiales</taxon>
        <taxon>Sandaracinaceae</taxon>
        <taxon>Sandaracinus</taxon>
    </lineage>
</organism>
<keyword evidence="2 6" id="KW-0808">Transferase</keyword>
<protein>
    <submittedName>
        <fullName evidence="6">1-acyl-sn-glycerol-3-phosphate acyltransferase</fullName>
    </submittedName>
</protein>
<dbReference type="GO" id="GO:0006654">
    <property type="term" value="P:phosphatidic acid biosynthetic process"/>
    <property type="evidence" value="ECO:0007669"/>
    <property type="project" value="TreeGrafter"/>
</dbReference>
<evidence type="ECO:0000313" key="6">
    <source>
        <dbReference type="EMBL" id="AKF06326.1"/>
    </source>
</evidence>
<evidence type="ECO:0000256" key="3">
    <source>
        <dbReference type="ARBA" id="ARBA00023315"/>
    </source>
</evidence>
<dbReference type="AlphaFoldDB" id="A0A0F6YIM9"/>
<dbReference type="SMART" id="SM00563">
    <property type="entry name" value="PlsC"/>
    <property type="match status" value="1"/>
</dbReference>
<feature type="compositionally biased region" description="Basic and acidic residues" evidence="4">
    <location>
        <begin position="1"/>
        <end position="11"/>
    </location>
</feature>
<dbReference type="GO" id="GO:0003841">
    <property type="term" value="F:1-acylglycerol-3-phosphate O-acyltransferase activity"/>
    <property type="evidence" value="ECO:0007669"/>
    <property type="project" value="TreeGrafter"/>
</dbReference>
<keyword evidence="3 6" id="KW-0012">Acyltransferase</keyword>
<reference evidence="6 7" key="1">
    <citation type="submission" date="2015-03" db="EMBL/GenBank/DDBJ databases">
        <title>Genome assembly of Sandaracinus amylolyticus DSM 53668.</title>
        <authorList>
            <person name="Sharma G."/>
            <person name="Subramanian S."/>
        </authorList>
    </citation>
    <scope>NUCLEOTIDE SEQUENCE [LARGE SCALE GENOMIC DNA]</scope>
    <source>
        <strain evidence="6 7">DSM 53668</strain>
    </source>
</reference>
<dbReference type="PANTHER" id="PTHR10434">
    <property type="entry name" value="1-ACYL-SN-GLYCEROL-3-PHOSPHATE ACYLTRANSFERASE"/>
    <property type="match status" value="1"/>
</dbReference>
<dbReference type="Proteomes" id="UP000034883">
    <property type="component" value="Chromosome"/>
</dbReference>
<name>A0A0F6YIM9_9BACT</name>
<evidence type="ECO:0000256" key="2">
    <source>
        <dbReference type="ARBA" id="ARBA00022679"/>
    </source>
</evidence>
<accession>A0A0F6YIM9</accession>
<dbReference type="InterPro" id="IPR002123">
    <property type="entry name" value="Plipid/glycerol_acylTrfase"/>
</dbReference>
<dbReference type="OrthoDB" id="9809618at2"/>
<evidence type="ECO:0000313" key="7">
    <source>
        <dbReference type="Proteomes" id="UP000034883"/>
    </source>
</evidence>
<comment type="pathway">
    <text evidence="1">Lipid metabolism.</text>
</comment>
<evidence type="ECO:0000256" key="4">
    <source>
        <dbReference type="SAM" id="MobiDB-lite"/>
    </source>
</evidence>
<feature type="domain" description="Phospholipid/glycerol acyltransferase" evidence="5">
    <location>
        <begin position="96"/>
        <end position="210"/>
    </location>
</feature>
<dbReference type="STRING" id="927083.DB32_003475"/>
<keyword evidence="7" id="KW-1185">Reference proteome</keyword>
<dbReference type="KEGG" id="samy:DB32_003475"/>
<dbReference type="SUPFAM" id="SSF69593">
    <property type="entry name" value="Glycerol-3-phosphate (1)-acyltransferase"/>
    <property type="match status" value="1"/>
</dbReference>
<evidence type="ECO:0000256" key="1">
    <source>
        <dbReference type="ARBA" id="ARBA00005189"/>
    </source>
</evidence>
<dbReference type="CDD" id="cd07989">
    <property type="entry name" value="LPLAT_AGPAT-like"/>
    <property type="match status" value="1"/>
</dbReference>
<feature type="region of interest" description="Disordered" evidence="4">
    <location>
        <begin position="1"/>
        <end position="24"/>
    </location>
</feature>
<dbReference type="RefSeq" id="WP_053233509.1">
    <property type="nucleotide sequence ID" value="NZ_CP011125.1"/>
</dbReference>
<dbReference type="PANTHER" id="PTHR10434:SF66">
    <property type="entry name" value="PHOSPHOLIPID_GLYCEROL ACYLTRANSFERASE DOMAIN-CONTAINING PROTEIN"/>
    <property type="match status" value="1"/>
</dbReference>
<gene>
    <name evidence="6" type="ORF">DB32_003475</name>
</gene>
<dbReference type="Pfam" id="PF01553">
    <property type="entry name" value="Acyltransferase"/>
    <property type="match status" value="1"/>
</dbReference>